<dbReference type="KEGG" id="dva:DAD186_20340"/>
<dbReference type="SMART" id="SM00382">
    <property type="entry name" value="AAA"/>
    <property type="match status" value="1"/>
</dbReference>
<dbReference type="PROSITE" id="PS00211">
    <property type="entry name" value="ABC_TRANSPORTER_1"/>
    <property type="match status" value="1"/>
</dbReference>
<name>A0A1B0ZKP7_9MICO</name>
<dbReference type="GO" id="GO:0016887">
    <property type="term" value="F:ATP hydrolysis activity"/>
    <property type="evidence" value="ECO:0007669"/>
    <property type="project" value="InterPro"/>
</dbReference>
<keyword evidence="1" id="KW-0813">Transport</keyword>
<evidence type="ECO:0000313" key="6">
    <source>
        <dbReference type="Proteomes" id="UP000092596"/>
    </source>
</evidence>
<dbReference type="InterPro" id="IPR017871">
    <property type="entry name" value="ABC_transporter-like_CS"/>
</dbReference>
<keyword evidence="2" id="KW-0547">Nucleotide-binding</keyword>
<dbReference type="PANTHER" id="PTHR42939:SF1">
    <property type="entry name" value="ABC TRANSPORTER ATP-BINDING PROTEIN ALBC-RELATED"/>
    <property type="match status" value="1"/>
</dbReference>
<sequence length="219" mass="23980">MVNLVDVKDVSIAFGSTPVLSHASLAIDEHDFMGVQGPNGSGKSVLFKLIVGFLKPDSGRVVVSPKLKSAGEDFPSKIGIIIDRPGFIGGLTGFDNLRRLAAIRGLIGDQQIEEALHRVGLAPNLRQSVRHYSLGMKQKLALAQAFMEGQPLLLLDEPFNGLDKTSVRDIRALLHELHEEGRTIVMTSHNQEDIDELCTSVYELDRMQFDRVRPPASAS</sequence>
<evidence type="ECO:0000259" key="4">
    <source>
        <dbReference type="PROSITE" id="PS50893"/>
    </source>
</evidence>
<gene>
    <name evidence="5" type="ORF">DAD186_20340</name>
</gene>
<dbReference type="SUPFAM" id="SSF52540">
    <property type="entry name" value="P-loop containing nucleoside triphosphate hydrolases"/>
    <property type="match status" value="1"/>
</dbReference>
<evidence type="ECO:0000313" key="5">
    <source>
        <dbReference type="EMBL" id="ANP28584.1"/>
    </source>
</evidence>
<evidence type="ECO:0000256" key="3">
    <source>
        <dbReference type="ARBA" id="ARBA00022840"/>
    </source>
</evidence>
<evidence type="ECO:0000256" key="2">
    <source>
        <dbReference type="ARBA" id="ARBA00022741"/>
    </source>
</evidence>
<evidence type="ECO:0000256" key="1">
    <source>
        <dbReference type="ARBA" id="ARBA00022448"/>
    </source>
</evidence>
<dbReference type="Proteomes" id="UP000092596">
    <property type="component" value="Chromosome"/>
</dbReference>
<dbReference type="InterPro" id="IPR003439">
    <property type="entry name" value="ABC_transporter-like_ATP-bd"/>
</dbReference>
<dbReference type="InterPro" id="IPR003593">
    <property type="entry name" value="AAA+_ATPase"/>
</dbReference>
<accession>A0A1B0ZKP7</accession>
<dbReference type="PROSITE" id="PS50893">
    <property type="entry name" value="ABC_TRANSPORTER_2"/>
    <property type="match status" value="1"/>
</dbReference>
<dbReference type="Pfam" id="PF00005">
    <property type="entry name" value="ABC_tran"/>
    <property type="match status" value="1"/>
</dbReference>
<dbReference type="InterPro" id="IPR027417">
    <property type="entry name" value="P-loop_NTPase"/>
</dbReference>
<keyword evidence="3" id="KW-0067">ATP-binding</keyword>
<feature type="domain" description="ABC transporter" evidence="4">
    <location>
        <begin position="5"/>
        <end position="216"/>
    </location>
</feature>
<dbReference type="GO" id="GO:0005524">
    <property type="term" value="F:ATP binding"/>
    <property type="evidence" value="ECO:0007669"/>
    <property type="project" value="UniProtKB-KW"/>
</dbReference>
<organism evidence="5 6">
    <name type="scientific">Dermabacter vaginalis</name>
    <dbReference type="NCBI Taxonomy" id="1630135"/>
    <lineage>
        <taxon>Bacteria</taxon>
        <taxon>Bacillati</taxon>
        <taxon>Actinomycetota</taxon>
        <taxon>Actinomycetes</taxon>
        <taxon>Micrococcales</taxon>
        <taxon>Dermabacteraceae</taxon>
        <taxon>Dermabacter</taxon>
    </lineage>
</organism>
<dbReference type="Gene3D" id="3.40.50.300">
    <property type="entry name" value="P-loop containing nucleotide triphosphate hydrolases"/>
    <property type="match status" value="1"/>
</dbReference>
<dbReference type="PATRIC" id="fig|1630135.4.peg.2033"/>
<reference evidence="5 6" key="1">
    <citation type="submission" date="2015-06" db="EMBL/GenBank/DDBJ databases">
        <title>Investigation of pathophysiology for high-risk pregnancy and development of treatment modality based on it.</title>
        <authorList>
            <person name="Kim B.-C."/>
            <person name="Lim S."/>
        </authorList>
    </citation>
    <scope>NUCLEOTIDE SEQUENCE [LARGE SCALE GENOMIC DNA]</scope>
    <source>
        <strain evidence="5 6">AD1-86</strain>
    </source>
</reference>
<dbReference type="CDD" id="cd03230">
    <property type="entry name" value="ABC_DR_subfamily_A"/>
    <property type="match status" value="1"/>
</dbReference>
<protein>
    <recommendedName>
        <fullName evidence="4">ABC transporter domain-containing protein</fullName>
    </recommendedName>
</protein>
<dbReference type="AlphaFoldDB" id="A0A1B0ZKP7"/>
<dbReference type="PANTHER" id="PTHR42939">
    <property type="entry name" value="ABC TRANSPORTER ATP-BINDING PROTEIN ALBC-RELATED"/>
    <property type="match status" value="1"/>
</dbReference>
<dbReference type="EMBL" id="CP012117">
    <property type="protein sequence ID" value="ANP28584.1"/>
    <property type="molecule type" value="Genomic_DNA"/>
</dbReference>
<dbReference type="STRING" id="1630135.DAD186_20340"/>
<proteinExistence type="predicted"/>
<dbReference type="RefSeq" id="WP_065248545.1">
    <property type="nucleotide sequence ID" value="NZ_CP012117.1"/>
</dbReference>
<dbReference type="InterPro" id="IPR051782">
    <property type="entry name" value="ABC_Transporter_VariousFunc"/>
</dbReference>